<evidence type="ECO:0000256" key="3">
    <source>
        <dbReference type="ARBA" id="ARBA00022913"/>
    </source>
</evidence>
<evidence type="ECO:0000256" key="2">
    <source>
        <dbReference type="ARBA" id="ARBA00022656"/>
    </source>
</evidence>
<feature type="region of interest" description="Disordered" evidence="5">
    <location>
        <begin position="150"/>
        <end position="231"/>
    </location>
</feature>
<comment type="caution">
    <text evidence="8">The sequence shown here is derived from an EMBL/GenBank/DDBJ whole genome shotgun (WGS) entry which is preliminary data.</text>
</comment>
<evidence type="ECO:0000256" key="5">
    <source>
        <dbReference type="SAM" id="MobiDB-lite"/>
    </source>
</evidence>
<reference evidence="8 9" key="1">
    <citation type="submission" date="2015-09" db="EMBL/GenBank/DDBJ databases">
        <title>Draft genome sequence and assembly of Photorhabdus sp. VMG, a bacterial symbiont associated with Heterorhabditis zealandica.</title>
        <authorList>
            <person name="Naidoo S."/>
            <person name="Featherston J."/>
            <person name="Mothupi B."/>
            <person name="Gray V.M."/>
        </authorList>
    </citation>
    <scope>NUCLEOTIDE SEQUENCE [LARGE SCALE GENOMIC DNA]</scope>
    <source>
        <strain evidence="8 9">VMG</strain>
    </source>
</reference>
<comment type="subcellular location">
    <subcellularLocation>
        <location evidence="1">Target cell</location>
        <location evidence="1">Target cell cytoplasm</location>
    </subcellularLocation>
</comment>
<dbReference type="Proteomes" id="UP000037727">
    <property type="component" value="Unassembled WGS sequence"/>
</dbReference>
<feature type="compositionally biased region" description="Basic and acidic residues" evidence="5">
    <location>
        <begin position="323"/>
        <end position="334"/>
    </location>
</feature>
<accession>A0ABR5K6E5</accession>
<feature type="domain" description="VENN motif-containing" evidence="6">
    <location>
        <begin position="23"/>
        <end position="74"/>
    </location>
</feature>
<evidence type="ECO:0000259" key="6">
    <source>
        <dbReference type="Pfam" id="PF04829"/>
    </source>
</evidence>
<gene>
    <name evidence="8" type="ORF">AM629_21045</name>
</gene>
<evidence type="ECO:0000259" key="7">
    <source>
        <dbReference type="Pfam" id="PF15657"/>
    </source>
</evidence>
<dbReference type="Pfam" id="PF15657">
    <property type="entry name" value="Tox-HNH-EHHH"/>
    <property type="match status" value="1"/>
</dbReference>
<dbReference type="InterPro" id="IPR028048">
    <property type="entry name" value="Tox-HNH-EHHH"/>
</dbReference>
<feature type="non-terminal residue" evidence="8">
    <location>
        <position position="1"/>
    </location>
</feature>
<evidence type="ECO:0000256" key="1">
    <source>
        <dbReference type="ARBA" id="ARBA00004219"/>
    </source>
</evidence>
<organism evidence="8 9">
    <name type="scientific">Photorhabdus heterorhabditis</name>
    <dbReference type="NCBI Taxonomy" id="880156"/>
    <lineage>
        <taxon>Bacteria</taxon>
        <taxon>Pseudomonadati</taxon>
        <taxon>Pseudomonadota</taxon>
        <taxon>Gammaproteobacteria</taxon>
        <taxon>Enterobacterales</taxon>
        <taxon>Morganellaceae</taxon>
        <taxon>Photorhabdus</taxon>
    </lineage>
</organism>
<dbReference type="InterPro" id="IPR006914">
    <property type="entry name" value="VENN_dom"/>
</dbReference>
<keyword evidence="3" id="KW-1266">Target cell cytoplasm</keyword>
<sequence length="334" mass="35177">GAASGELAAQVLIKQLYGDGAKVSELTEEQKQTISTLSTLAAGLAGGIAGDSTASALTGAQAGKNATDNNFLGKLVTEGCAIAAPCRAKVAEKVLEIGVKAGITGIVAKEIADKISSEDLDHLIMLQMMGNDEITQSYLNTLQDKYTQVVDPANLPTHTGGNQSDDIRKYPNHTGGNQQLEPGSIPNHTGNGENQSGVASNHTGNTEGKPDVGGNTTVTPIPDGPKKDDFIYQAKGEKPENYSPVGAGRSGAFNEAKRRSGIPIGKHPDRVLPNVDKRGRLQPGKIYEFDVPKAGGGTKTIQIRDDAKGHDFGINDPQNRGPHFNDEKGNHYDY</sequence>
<protein>
    <recommendedName>
        <fullName evidence="10">Toxin CdiA</fullName>
    </recommendedName>
</protein>
<evidence type="ECO:0008006" key="10">
    <source>
        <dbReference type="Google" id="ProtNLM"/>
    </source>
</evidence>
<dbReference type="EMBL" id="LJCS01000149">
    <property type="protein sequence ID" value="KOY60143.1"/>
    <property type="molecule type" value="Genomic_DNA"/>
</dbReference>
<evidence type="ECO:0000313" key="9">
    <source>
        <dbReference type="Proteomes" id="UP000037727"/>
    </source>
</evidence>
<keyword evidence="9" id="KW-1185">Reference proteome</keyword>
<evidence type="ECO:0000313" key="8">
    <source>
        <dbReference type="EMBL" id="KOY60143.1"/>
    </source>
</evidence>
<dbReference type="RefSeq" id="WP_200905782.1">
    <property type="nucleotide sequence ID" value="NZ_CAWMRL010000149.1"/>
</dbReference>
<proteinExistence type="predicted"/>
<feature type="compositionally biased region" description="Polar residues" evidence="5">
    <location>
        <begin position="174"/>
        <end position="206"/>
    </location>
</feature>
<dbReference type="Pfam" id="PF04829">
    <property type="entry name" value="PT-VENN"/>
    <property type="match status" value="1"/>
</dbReference>
<keyword evidence="4" id="KW-0843">Virulence</keyword>
<keyword evidence="2" id="KW-0800">Toxin</keyword>
<feature type="region of interest" description="Disordered" evidence="5">
    <location>
        <begin position="308"/>
        <end position="334"/>
    </location>
</feature>
<feature type="domain" description="HNH/Endo VII superfamily nuclease toxins" evidence="7">
    <location>
        <begin position="273"/>
        <end position="334"/>
    </location>
</feature>
<name>A0ABR5K6E5_9GAMM</name>
<evidence type="ECO:0000256" key="4">
    <source>
        <dbReference type="ARBA" id="ARBA00023026"/>
    </source>
</evidence>